<reference evidence="4 5" key="1">
    <citation type="journal article" date="2014" name="BMC Genomics">
        <title>Adaptive genomic structural variation in the grape powdery mildew pathogen, Erysiphe necator.</title>
        <authorList>
            <person name="Jones L."/>
            <person name="Riaz S."/>
            <person name="Morales-Cruz A."/>
            <person name="Amrine K.C."/>
            <person name="McGuire B."/>
            <person name="Gubler W.D."/>
            <person name="Walker M.A."/>
            <person name="Cantu D."/>
        </authorList>
    </citation>
    <scope>NUCLEOTIDE SEQUENCE [LARGE SCALE GENOMIC DNA]</scope>
    <source>
        <strain evidence="5">c</strain>
    </source>
</reference>
<protein>
    <submittedName>
        <fullName evidence="4">Putative ser thr protein phosphatase family</fullName>
    </submittedName>
</protein>
<dbReference type="GO" id="GO:0016787">
    <property type="term" value="F:hydrolase activity"/>
    <property type="evidence" value="ECO:0007669"/>
    <property type="project" value="InterPro"/>
</dbReference>
<dbReference type="Proteomes" id="UP000030854">
    <property type="component" value="Unassembled WGS sequence"/>
</dbReference>
<dbReference type="Pfam" id="PF00149">
    <property type="entry name" value="Metallophos"/>
    <property type="match status" value="1"/>
</dbReference>
<evidence type="ECO:0000259" key="3">
    <source>
        <dbReference type="Pfam" id="PF21953"/>
    </source>
</evidence>
<name>A0A0B1P7E9_UNCNE</name>
<gene>
    <name evidence="4" type="ORF">EV44_g0332</name>
</gene>
<dbReference type="PANTHER" id="PTHR11575:SF43">
    <property type="entry name" value="SER_THR PROTEIN PHOSPHATASE FAMILY (AFU_ORTHOLOGUE AFUA_3G04160)"/>
    <property type="match status" value="1"/>
</dbReference>
<dbReference type="InterPro" id="IPR014485">
    <property type="entry name" value="Pesterase_C1039"/>
</dbReference>
<dbReference type="GO" id="GO:0019677">
    <property type="term" value="P:NAD+ catabolic process"/>
    <property type="evidence" value="ECO:0007669"/>
    <property type="project" value="EnsemblFungi"/>
</dbReference>
<evidence type="ECO:0000313" key="5">
    <source>
        <dbReference type="Proteomes" id="UP000030854"/>
    </source>
</evidence>
<keyword evidence="5" id="KW-1185">Reference proteome</keyword>
<dbReference type="InterPro" id="IPR036907">
    <property type="entry name" value="5'-Nucleotdase_C_sf"/>
</dbReference>
<dbReference type="SUPFAM" id="SSF56300">
    <property type="entry name" value="Metallo-dependent phosphatases"/>
    <property type="match status" value="1"/>
</dbReference>
<dbReference type="STRING" id="52586.A0A0B1P7E9"/>
<dbReference type="HOGENOM" id="CLU_019028_0_0_1"/>
<evidence type="ECO:0000259" key="2">
    <source>
        <dbReference type="Pfam" id="PF00149"/>
    </source>
</evidence>
<dbReference type="CDD" id="cd07407">
    <property type="entry name" value="MPP_YHR202W_N"/>
    <property type="match status" value="1"/>
</dbReference>
<comment type="caution">
    <text evidence="4">The sequence shown here is derived from an EMBL/GenBank/DDBJ whole genome shotgun (WGS) entry which is preliminary data.</text>
</comment>
<organism evidence="4 5">
    <name type="scientific">Uncinula necator</name>
    <name type="common">Grape powdery mildew</name>
    <dbReference type="NCBI Taxonomy" id="52586"/>
    <lineage>
        <taxon>Eukaryota</taxon>
        <taxon>Fungi</taxon>
        <taxon>Dikarya</taxon>
        <taxon>Ascomycota</taxon>
        <taxon>Pezizomycotina</taxon>
        <taxon>Leotiomycetes</taxon>
        <taxon>Erysiphales</taxon>
        <taxon>Erysiphaceae</taxon>
        <taxon>Erysiphe</taxon>
    </lineage>
</organism>
<feature type="signal peptide" evidence="1">
    <location>
        <begin position="1"/>
        <end position="16"/>
    </location>
</feature>
<dbReference type="Gene3D" id="3.60.21.10">
    <property type="match status" value="1"/>
</dbReference>
<dbReference type="AlphaFoldDB" id="A0A0B1P7E9"/>
<accession>A0A0B1P7E9</accession>
<dbReference type="InterPro" id="IPR004843">
    <property type="entry name" value="Calcineurin-like_PHP"/>
</dbReference>
<proteinExistence type="predicted"/>
<feature type="domain" description="Calcineurin-like phosphoesterase" evidence="2">
    <location>
        <begin position="38"/>
        <end position="261"/>
    </location>
</feature>
<evidence type="ECO:0000256" key="1">
    <source>
        <dbReference type="SAM" id="SignalP"/>
    </source>
</evidence>
<dbReference type="InterPro" id="IPR041823">
    <property type="entry name" value="YHR202W_N"/>
</dbReference>
<dbReference type="Pfam" id="PF21953">
    <property type="entry name" value="NadN_nucleosid_C"/>
    <property type="match status" value="1"/>
</dbReference>
<dbReference type="GO" id="GO:0005576">
    <property type="term" value="C:extracellular region"/>
    <property type="evidence" value="ECO:0007669"/>
    <property type="project" value="EnsemblFungi"/>
</dbReference>
<dbReference type="OMA" id="PISFYRV"/>
<dbReference type="PANTHER" id="PTHR11575">
    <property type="entry name" value="5'-NUCLEOTIDASE-RELATED"/>
    <property type="match status" value="1"/>
</dbReference>
<evidence type="ECO:0000313" key="4">
    <source>
        <dbReference type="EMBL" id="KHJ32836.1"/>
    </source>
</evidence>
<dbReference type="GO" id="GO:0005829">
    <property type="term" value="C:cytosol"/>
    <property type="evidence" value="ECO:0007669"/>
    <property type="project" value="EnsemblFungi"/>
</dbReference>
<dbReference type="InterPro" id="IPR006179">
    <property type="entry name" value="5_nucleotidase/apyrase"/>
</dbReference>
<dbReference type="FunFam" id="3.60.21.10:FF:000043">
    <property type="entry name" value="Ser/Thr protein phosphatase family"/>
    <property type="match status" value="1"/>
</dbReference>
<dbReference type="SUPFAM" id="SSF55816">
    <property type="entry name" value="5'-nucleotidase (syn. UDP-sugar hydrolase), C-terminal domain"/>
    <property type="match status" value="1"/>
</dbReference>
<dbReference type="InterPro" id="IPR029052">
    <property type="entry name" value="Metallo-depent_PP-like"/>
</dbReference>
<dbReference type="EMBL" id="JNVN01001787">
    <property type="protein sequence ID" value="KHJ32836.1"/>
    <property type="molecule type" value="Genomic_DNA"/>
</dbReference>
<dbReference type="InterPro" id="IPR053828">
    <property type="entry name" value="Nucleosidase_C"/>
</dbReference>
<keyword evidence="1" id="KW-0732">Signal</keyword>
<dbReference type="Gene3D" id="3.90.780.10">
    <property type="entry name" value="5'-Nucleotidase, C-terminal domain"/>
    <property type="match status" value="2"/>
</dbReference>
<feature type="chain" id="PRO_5002059395" evidence="1">
    <location>
        <begin position="17"/>
        <end position="599"/>
    </location>
</feature>
<dbReference type="PIRSF" id="PIRSF017316">
    <property type="entry name" value="Pesterase_C1039"/>
    <property type="match status" value="1"/>
</dbReference>
<feature type="domain" description="Putative 5'-nucleotidase C-terminal" evidence="3">
    <location>
        <begin position="359"/>
        <end position="560"/>
    </location>
</feature>
<sequence>MAKYFLFLALVALAVAEQPEAVAPVTAPQRRLPLGQLNFLHTTDIHGWYAGHLQQGQYSADIGDYSSFIHRMREKINLNGSDLLLIDTGDRVDGNGLYDASKPKGLFTFEIIKELDYDVLTLGNHELYLNDAVDDEYKKLATALKEKYISSNVNYIDPETGIQVPFAQRYRVFRTKNQGIKVAAFGFMFNFFKNANNTVVQRVEDTVKEKWFQAAIREDVDLFLVCGHIPLDQPEYKIIHQAIRAQKKHTPIQIFGAHSHIRNFVKYDSKAYGLQSGKYLETIGWASIDGVKKSRTVGPKTDVTFMRRYIDNNMLAFRFHTGLNATTFPTDQGKNISSFIRDARRSLDLDKFYGCVPRNLYLRSSHLGRNDSILTWLVQDVFPYIVKTQPNRSNEPTIIGLNTGFLRYDLIKGPYTRDTKFIIAPFENYFRVIKGVPYDIAIALCNQTDDYESSAREQKFHVEDQTSISLHSQGFKSKLRRSQTLQNYIPHTSDSTQPDLVPGFITVDDGGTDGDDTLHKPLHESTELPKTLHSFVNFPDKGDPKMIDLVYGQYVESSILATLNDNGFPVNENDVRNYRNESINWLISDWVKNNWPGEC</sequence>